<dbReference type="RefSeq" id="WP_120463890.1">
    <property type="nucleotide sequence ID" value="NZ_BMIW01000014.1"/>
</dbReference>
<name>A0ABQ1VUW0_9BACL</name>
<keyword evidence="4" id="KW-1185">Reference proteome</keyword>
<reference evidence="4" key="1">
    <citation type="journal article" date="2019" name="Int. J. Syst. Evol. Microbiol.">
        <title>The Global Catalogue of Microorganisms (GCM) 10K type strain sequencing project: providing services to taxonomists for standard genome sequencing and annotation.</title>
        <authorList>
            <consortium name="The Broad Institute Genomics Platform"/>
            <consortium name="The Broad Institute Genome Sequencing Center for Infectious Disease"/>
            <person name="Wu L."/>
            <person name="Ma J."/>
        </authorList>
    </citation>
    <scope>NUCLEOTIDE SEQUENCE [LARGE SCALE GENOMIC DNA]</scope>
    <source>
        <strain evidence="4">CGMCC 1.15420</strain>
    </source>
</reference>
<dbReference type="PANTHER" id="PTHR12526:SF630">
    <property type="entry name" value="GLYCOSYLTRANSFERASE"/>
    <property type="match status" value="1"/>
</dbReference>
<dbReference type="Gene3D" id="3.40.50.2000">
    <property type="entry name" value="Glycogen Phosphorylase B"/>
    <property type="match status" value="2"/>
</dbReference>
<evidence type="ECO:0000259" key="2">
    <source>
        <dbReference type="Pfam" id="PF13439"/>
    </source>
</evidence>
<dbReference type="EMBL" id="BMIW01000014">
    <property type="protein sequence ID" value="GGG00526.1"/>
    <property type="molecule type" value="Genomic_DNA"/>
</dbReference>
<protein>
    <submittedName>
        <fullName evidence="3">Glycosyl transferase family 1</fullName>
    </submittedName>
</protein>
<gene>
    <name evidence="3" type="ORF">GCM10010913_22860</name>
</gene>
<dbReference type="SUPFAM" id="SSF53756">
    <property type="entry name" value="UDP-Glycosyltransferase/glycogen phosphorylase"/>
    <property type="match status" value="1"/>
</dbReference>
<keyword evidence="3" id="KW-0808">Transferase</keyword>
<evidence type="ECO:0000313" key="3">
    <source>
        <dbReference type="EMBL" id="GGG00526.1"/>
    </source>
</evidence>
<evidence type="ECO:0000313" key="4">
    <source>
        <dbReference type="Proteomes" id="UP000608420"/>
    </source>
</evidence>
<dbReference type="GO" id="GO:0016740">
    <property type="term" value="F:transferase activity"/>
    <property type="evidence" value="ECO:0007669"/>
    <property type="project" value="UniProtKB-KW"/>
</dbReference>
<sequence length="372" mass="41307">MLKILFILTGLNYAGAENQVVQLCRGFRSRGHQALVVSMVEPEAYLEELGELGVEVRSLGMAKGVPDPRGILRLRQIIKEFGPDVVHSHLVHANILARITRLFVKMPVLICTAHNVNEGGKLREWLYRMTDPLCELTTNVSEEAVRQYVERKVVPRHKIKFMPNGITLGSFGQGRDKEWLADELGIAADSFVWLAVGRLVPEKDYPNLFAAFTAVLKQYPGSVLLVAGTGPERPALEKQCRELGIEDQVKLLGLRKDIPALMRFADAYVMSSQWEGFPMVLLEASASGLPMVVTDVGGNREAVLDGVSGLLVPPEDSQQLSDRMLEMMSLSTVELAAMGEQARKHVSERFDMEVIVTQWTRIYELKGISPGV</sequence>
<accession>A0ABQ1VUW0</accession>
<dbReference type="Pfam" id="PF13439">
    <property type="entry name" value="Glyco_transf_4"/>
    <property type="match status" value="1"/>
</dbReference>
<organism evidence="3 4">
    <name type="scientific">Paenibacillus aceti</name>
    <dbReference type="NCBI Taxonomy" id="1820010"/>
    <lineage>
        <taxon>Bacteria</taxon>
        <taxon>Bacillati</taxon>
        <taxon>Bacillota</taxon>
        <taxon>Bacilli</taxon>
        <taxon>Bacillales</taxon>
        <taxon>Paenibacillaceae</taxon>
        <taxon>Paenibacillus</taxon>
    </lineage>
</organism>
<dbReference type="PANTHER" id="PTHR12526">
    <property type="entry name" value="GLYCOSYLTRANSFERASE"/>
    <property type="match status" value="1"/>
</dbReference>
<comment type="caution">
    <text evidence="3">The sequence shown here is derived from an EMBL/GenBank/DDBJ whole genome shotgun (WGS) entry which is preliminary data.</text>
</comment>
<dbReference type="Pfam" id="PF00534">
    <property type="entry name" value="Glycos_transf_1"/>
    <property type="match status" value="1"/>
</dbReference>
<proteinExistence type="predicted"/>
<dbReference type="InterPro" id="IPR028098">
    <property type="entry name" value="Glyco_trans_4-like_N"/>
</dbReference>
<feature type="domain" description="Glycosyltransferase subfamily 4-like N-terminal" evidence="2">
    <location>
        <begin position="15"/>
        <end position="167"/>
    </location>
</feature>
<feature type="domain" description="Glycosyl transferase family 1" evidence="1">
    <location>
        <begin position="182"/>
        <end position="344"/>
    </location>
</feature>
<dbReference type="Proteomes" id="UP000608420">
    <property type="component" value="Unassembled WGS sequence"/>
</dbReference>
<evidence type="ECO:0000259" key="1">
    <source>
        <dbReference type="Pfam" id="PF00534"/>
    </source>
</evidence>
<dbReference type="InterPro" id="IPR001296">
    <property type="entry name" value="Glyco_trans_1"/>
</dbReference>